<evidence type="ECO:0000256" key="1">
    <source>
        <dbReference type="SAM" id="MobiDB-lite"/>
    </source>
</evidence>
<gene>
    <name evidence="3" type="primary">PLESTB001151</name>
    <name evidence="2" type="synonym">PLESTB000111</name>
    <name evidence="2" type="ORF">PLESTB_000056800</name>
    <name evidence="3" type="ORF">PLESTB_000712700</name>
</gene>
<dbReference type="Gene3D" id="3.90.1410.10">
    <property type="entry name" value="set domain protein methyltransferase, domain 1"/>
    <property type="match status" value="1"/>
</dbReference>
<dbReference type="InterPro" id="IPR050600">
    <property type="entry name" value="SETD3_SETD6_MTase"/>
</dbReference>
<accession>A0A9W6F1F9</accession>
<sequence>MCARISSSATRCSLAVNSEQYARTRTVFRELSTQAKVHTTLKLGRSLQTSMGLATSERASAGDVLMRVPKSTAIVLDYSAGLLLPASALWPRLRGAASSSPEPLPWDILHSLALVDGLAGDGGDFWQSYCDALLPAPEQLTLPMCWEAPRLAQLQHADIAAAAAAQQARLSGLFPDLMEPLAPDVPSWFQWAFACVRSRAFRAGPDAFAFVPFLDFANHAEAPTSAAAPPTANGAPTANADFRVSPPLAAAGSGGGGSNGSGGGGGEFFELVALRDIAHDEEVTICYSGPEGYTNQRYMAQYGFVPQGGNPADRIKLELEPQLQAAPLELARLQGLMGDALFLAALRGTDPYLAAALKSLPLRDGPEEGTDPRVAGAPGQQGGGGGGGDASMRTAAALLEQVRAQMAEGTTALEADEEMLAGSAGEALWAADPRLAAAVSYRVERKRLLAKGEALLKAYLRGSARFR</sequence>
<dbReference type="OrthoDB" id="5945798at2759"/>
<comment type="caution">
    <text evidence="3">The sequence shown here is derived from an EMBL/GenBank/DDBJ whole genome shotgun (WGS) entry which is preliminary data.</text>
</comment>
<evidence type="ECO:0008006" key="5">
    <source>
        <dbReference type="Google" id="ProtNLM"/>
    </source>
</evidence>
<feature type="compositionally biased region" description="Gly residues" evidence="1">
    <location>
        <begin position="379"/>
        <end position="389"/>
    </location>
</feature>
<feature type="region of interest" description="Disordered" evidence="1">
    <location>
        <begin position="224"/>
        <end position="260"/>
    </location>
</feature>
<name>A0A9W6F1F9_9CHLO</name>
<reference evidence="3" key="1">
    <citation type="submission" date="2022-08" db="EMBL/GenBank/DDBJ databases">
        <authorList>
            <person name="Takahashi K."/>
            <person name="Suzuki S."/>
            <person name="Kawachi M."/>
            <person name="Higashiyama T."/>
            <person name="Nozaki H."/>
        </authorList>
    </citation>
    <scope>NUCLEOTIDE SEQUENCE</scope>
    <source>
        <strain evidence="3">NIES-4479</strain>
    </source>
</reference>
<dbReference type="SUPFAM" id="SSF82199">
    <property type="entry name" value="SET domain"/>
    <property type="match status" value="1"/>
</dbReference>
<proteinExistence type="predicted"/>
<dbReference type="PANTHER" id="PTHR13271">
    <property type="entry name" value="UNCHARACTERIZED PUTATIVE METHYLTRANSFERASE"/>
    <property type="match status" value="1"/>
</dbReference>
<evidence type="ECO:0000313" key="3">
    <source>
        <dbReference type="EMBL" id="GLC53143.1"/>
    </source>
</evidence>
<feature type="region of interest" description="Disordered" evidence="1">
    <location>
        <begin position="363"/>
        <end position="391"/>
    </location>
</feature>
<protein>
    <recommendedName>
        <fullName evidence="5">SET domain-containing protein</fullName>
    </recommendedName>
</protein>
<dbReference type="GO" id="GO:0016279">
    <property type="term" value="F:protein-lysine N-methyltransferase activity"/>
    <property type="evidence" value="ECO:0007669"/>
    <property type="project" value="TreeGrafter"/>
</dbReference>
<evidence type="ECO:0000313" key="4">
    <source>
        <dbReference type="Proteomes" id="UP001165080"/>
    </source>
</evidence>
<dbReference type="AlphaFoldDB" id="A0A9W6F1F9"/>
<reference evidence="3 4" key="2">
    <citation type="journal article" date="2023" name="Commun. Biol.">
        <title>Reorganization of the ancestral sex-determining regions during the evolution of trioecy in Pleodorina starrii.</title>
        <authorList>
            <person name="Takahashi K."/>
            <person name="Suzuki S."/>
            <person name="Kawai-Toyooka H."/>
            <person name="Yamamoto K."/>
            <person name="Hamaji T."/>
            <person name="Ootsuki R."/>
            <person name="Yamaguchi H."/>
            <person name="Kawachi M."/>
            <person name="Higashiyama T."/>
            <person name="Nozaki H."/>
        </authorList>
    </citation>
    <scope>NUCLEOTIDE SEQUENCE [LARGE SCALE GENOMIC DNA]</scope>
    <source>
        <strain evidence="3 4">NIES-4479</strain>
    </source>
</reference>
<dbReference type="EMBL" id="BRXU01000007">
    <property type="protein sequence ID" value="GLC53143.1"/>
    <property type="molecule type" value="Genomic_DNA"/>
</dbReference>
<feature type="compositionally biased region" description="Low complexity" evidence="1">
    <location>
        <begin position="224"/>
        <end position="240"/>
    </location>
</feature>
<dbReference type="EMBL" id="BRXU01000001">
    <property type="protein sequence ID" value="GLC48079.1"/>
    <property type="molecule type" value="Genomic_DNA"/>
</dbReference>
<dbReference type="InterPro" id="IPR046341">
    <property type="entry name" value="SET_dom_sf"/>
</dbReference>
<organism evidence="3 4">
    <name type="scientific">Pleodorina starrii</name>
    <dbReference type="NCBI Taxonomy" id="330485"/>
    <lineage>
        <taxon>Eukaryota</taxon>
        <taxon>Viridiplantae</taxon>
        <taxon>Chlorophyta</taxon>
        <taxon>core chlorophytes</taxon>
        <taxon>Chlorophyceae</taxon>
        <taxon>CS clade</taxon>
        <taxon>Chlamydomonadales</taxon>
        <taxon>Volvocaceae</taxon>
        <taxon>Pleodorina</taxon>
    </lineage>
</organism>
<dbReference type="PANTHER" id="PTHR13271:SF154">
    <property type="entry name" value="GRIP DOMAIN-CONTAINING PROTEIN"/>
    <property type="match status" value="1"/>
</dbReference>
<evidence type="ECO:0000313" key="2">
    <source>
        <dbReference type="EMBL" id="GLC48079.1"/>
    </source>
</evidence>
<dbReference type="CDD" id="cd10527">
    <property type="entry name" value="SET_LSMT"/>
    <property type="match status" value="1"/>
</dbReference>
<keyword evidence="4" id="KW-1185">Reference proteome</keyword>
<dbReference type="Proteomes" id="UP001165080">
    <property type="component" value="Unassembled WGS sequence"/>
</dbReference>